<feature type="transmembrane region" description="Helical" evidence="1">
    <location>
        <begin position="159"/>
        <end position="178"/>
    </location>
</feature>
<dbReference type="KEGG" id="ole:K0B96_04195"/>
<feature type="transmembrane region" description="Helical" evidence="1">
    <location>
        <begin position="78"/>
        <end position="96"/>
    </location>
</feature>
<evidence type="ECO:0000313" key="2">
    <source>
        <dbReference type="EMBL" id="QYM79828.1"/>
    </source>
</evidence>
<dbReference type="Pfam" id="PF20221">
    <property type="entry name" value="DUF6580"/>
    <property type="match status" value="1"/>
</dbReference>
<evidence type="ECO:0000256" key="1">
    <source>
        <dbReference type="SAM" id="Phobius"/>
    </source>
</evidence>
<sequence length="192" mass="20893">MLIAALLLVLACGYRVVAALTPDLANFSPLMAIAFCGAVYLGRRKLWLVPFAALLLSDLFLDRYYAAQFGYHWDASGMVVRTLAFAAAVAIGFAVARRKSWLNLASGILGASVLFYLATNTVSWAGDVAYAKSAAGWWQAMTIGHPEFPPTLFFFRNSLVSDLLFTGAFALAMEWAALRRAQPTLLRTADVT</sequence>
<gene>
    <name evidence="2" type="ORF">K0B96_04195</name>
</gene>
<keyword evidence="3" id="KW-1185">Reference proteome</keyword>
<accession>A0A8F9TX14</accession>
<keyword evidence="1" id="KW-0472">Membrane</keyword>
<proteinExistence type="predicted"/>
<feature type="transmembrane region" description="Helical" evidence="1">
    <location>
        <begin position="101"/>
        <end position="118"/>
    </location>
</feature>
<dbReference type="Proteomes" id="UP000825051">
    <property type="component" value="Chromosome"/>
</dbReference>
<feature type="transmembrane region" description="Helical" evidence="1">
    <location>
        <begin position="25"/>
        <end position="41"/>
    </location>
</feature>
<protein>
    <submittedName>
        <fullName evidence="2">Uncharacterized protein</fullName>
    </submittedName>
</protein>
<dbReference type="AlphaFoldDB" id="A0A8F9TX14"/>
<dbReference type="EMBL" id="CP080507">
    <property type="protein sequence ID" value="QYM79828.1"/>
    <property type="molecule type" value="Genomic_DNA"/>
</dbReference>
<evidence type="ECO:0000313" key="3">
    <source>
        <dbReference type="Proteomes" id="UP000825051"/>
    </source>
</evidence>
<keyword evidence="1" id="KW-1133">Transmembrane helix</keyword>
<name>A0A8F9TX14_9BACT</name>
<dbReference type="InterPro" id="IPR046487">
    <property type="entry name" value="DUF6580"/>
</dbReference>
<feature type="transmembrane region" description="Helical" evidence="1">
    <location>
        <begin position="48"/>
        <end position="66"/>
    </location>
</feature>
<keyword evidence="1" id="KW-0812">Transmembrane</keyword>
<reference evidence="2" key="1">
    <citation type="submission" date="2021-08" db="EMBL/GenBank/DDBJ databases">
        <title>Genome of a novel bacterium of the phylum Verrucomicrobia, Oleiharenicola sp. KSB-15.</title>
        <authorList>
            <person name="Chung J.-H."/>
            <person name="Ahn J.-H."/>
            <person name="Yoon Y."/>
            <person name="Kim D.-Y."/>
            <person name="An S.-H."/>
            <person name="Park I."/>
            <person name="Yeon J."/>
        </authorList>
    </citation>
    <scope>NUCLEOTIDE SEQUENCE</scope>
    <source>
        <strain evidence="2">KSB-15</strain>
    </source>
</reference>
<dbReference type="RefSeq" id="WP_220164186.1">
    <property type="nucleotide sequence ID" value="NZ_CP080507.1"/>
</dbReference>
<organism evidence="2 3">
    <name type="scientific">Horticoccus luteus</name>
    <dbReference type="NCBI Taxonomy" id="2862869"/>
    <lineage>
        <taxon>Bacteria</taxon>
        <taxon>Pseudomonadati</taxon>
        <taxon>Verrucomicrobiota</taxon>
        <taxon>Opitutia</taxon>
        <taxon>Opitutales</taxon>
        <taxon>Opitutaceae</taxon>
        <taxon>Horticoccus</taxon>
    </lineage>
</organism>